<sequence length="353" mass="40139">MKLTFCLPEISQVPMGGYKIIFEYANRLTARGHEVSLVFLTHTVWNRITKNKLIKSIVGQIKGRNRPSWFDLDPRIQKIMTPYLDGRDFPKADFVFATAVSTAEIVKCLPAGCGKKCYFIQDFETFIASEEKVVESYDYGFINFTVSTWLNNLVKSYTHKDTICLPNPIDTEVFKVVTPIENRNPMTLGMLYHEGEHKGVSYALKAIERVKEKYPEITVNIFGVPERPRFLPDYFNYFQKVTQEELLQLYNDTAIFVCATIDEGFGLTGAESMACGCALASTAYSGVFEYAVDGVNALLSPVRDSSQLANNIIKLIEDNEHRQLLAKRASDMLIERSWKATINKLEEELSKRI</sequence>
<dbReference type="Gene3D" id="3.40.50.2000">
    <property type="entry name" value="Glycogen Phosphorylase B"/>
    <property type="match status" value="1"/>
</dbReference>
<reference evidence="2" key="1">
    <citation type="submission" date="2001-12" db="EMBL/GenBank/DDBJ databases">
        <title>Diversity of eps operons in Streptococcus thermophilus.</title>
        <authorList>
            <person name="Rallu F."/>
            <person name="Ehrlich D.S."/>
            <person name="Renault P."/>
        </authorList>
    </citation>
    <scope>NUCLEOTIDE SEQUENCE</scope>
</reference>
<dbReference type="InterPro" id="IPR001296">
    <property type="entry name" value="Glyco_trans_1"/>
</dbReference>
<dbReference type="RefSeq" id="WP_064355920.1">
    <property type="nucleotide sequence ID" value="NZ_CP035306.1"/>
</dbReference>
<feature type="domain" description="Glycosyl transferase family 1" evidence="1">
    <location>
        <begin position="196"/>
        <end position="330"/>
    </location>
</feature>
<dbReference type="CAZy" id="GT4">
    <property type="family name" value="Glycosyltransferase Family 4"/>
</dbReference>
<organism evidence="2">
    <name type="scientific">Streptococcus thermophilus</name>
    <dbReference type="NCBI Taxonomy" id="1308"/>
    <lineage>
        <taxon>Bacteria</taxon>
        <taxon>Bacillati</taxon>
        <taxon>Bacillota</taxon>
        <taxon>Bacilli</taxon>
        <taxon>Lactobacillales</taxon>
        <taxon>Streptococcaceae</taxon>
        <taxon>Streptococcus</taxon>
    </lineage>
</organism>
<accession>Q8GPD0</accession>
<dbReference type="Pfam" id="PF00534">
    <property type="entry name" value="Glycos_transf_1"/>
    <property type="match status" value="1"/>
</dbReference>
<proteinExistence type="predicted"/>
<dbReference type="EMBL" id="AF454496">
    <property type="protein sequence ID" value="AAN63708.1"/>
    <property type="molecule type" value="Genomic_DNA"/>
</dbReference>
<protein>
    <submittedName>
        <fullName evidence="2">Eps5M</fullName>
    </submittedName>
</protein>
<evidence type="ECO:0000313" key="2">
    <source>
        <dbReference type="EMBL" id="AAN63708.1"/>
    </source>
</evidence>
<evidence type="ECO:0000259" key="1">
    <source>
        <dbReference type="Pfam" id="PF00534"/>
    </source>
</evidence>
<dbReference type="CDD" id="cd03801">
    <property type="entry name" value="GT4_PimA-like"/>
    <property type="match status" value="1"/>
</dbReference>
<dbReference type="SUPFAM" id="SSF53756">
    <property type="entry name" value="UDP-Glycosyltransferase/glycogen phosphorylase"/>
    <property type="match status" value="1"/>
</dbReference>
<dbReference type="PANTHER" id="PTHR12526:SF630">
    <property type="entry name" value="GLYCOSYLTRANSFERASE"/>
    <property type="match status" value="1"/>
</dbReference>
<dbReference type="Gene3D" id="3.40.50.11090">
    <property type="match status" value="1"/>
</dbReference>
<name>Q8GPD0_STRTR</name>
<dbReference type="PANTHER" id="PTHR12526">
    <property type="entry name" value="GLYCOSYLTRANSFERASE"/>
    <property type="match status" value="1"/>
</dbReference>
<dbReference type="GO" id="GO:0016757">
    <property type="term" value="F:glycosyltransferase activity"/>
    <property type="evidence" value="ECO:0007669"/>
    <property type="project" value="InterPro"/>
</dbReference>
<gene>
    <name evidence="2" type="primary">eps5M</name>
</gene>
<dbReference type="AlphaFoldDB" id="Q8GPD0"/>